<evidence type="ECO:0000256" key="11">
    <source>
        <dbReference type="ARBA" id="ARBA00038000"/>
    </source>
</evidence>
<evidence type="ECO:0000256" key="3">
    <source>
        <dbReference type="ARBA" id="ARBA00022737"/>
    </source>
</evidence>
<comment type="subcellular location">
    <subcellularLocation>
        <location evidence="1">Cytoplasm</location>
    </subcellularLocation>
</comment>
<evidence type="ECO:0000256" key="2">
    <source>
        <dbReference type="ARBA" id="ARBA00022490"/>
    </source>
</evidence>
<evidence type="ECO:0000256" key="14">
    <source>
        <dbReference type="SAM" id="MobiDB-lite"/>
    </source>
</evidence>
<evidence type="ECO:0000313" key="16">
    <source>
        <dbReference type="Proteomes" id="UP000255277"/>
    </source>
</evidence>
<dbReference type="GO" id="GO:0005737">
    <property type="term" value="C:cytoplasm"/>
    <property type="evidence" value="ECO:0007669"/>
    <property type="project" value="UniProtKB-SubCell"/>
</dbReference>
<dbReference type="GO" id="GO:0006281">
    <property type="term" value="P:DNA repair"/>
    <property type="evidence" value="ECO:0007669"/>
    <property type="project" value="UniProtKB-KW"/>
</dbReference>
<keyword evidence="9" id="KW-0238">DNA-binding</keyword>
<comment type="similarity">
    <text evidence="11">Belongs to the ABC transporter superfamily. UvrA family.</text>
</comment>
<dbReference type="Proteomes" id="UP000255277">
    <property type="component" value="Unassembled WGS sequence"/>
</dbReference>
<evidence type="ECO:0000256" key="1">
    <source>
        <dbReference type="ARBA" id="ARBA00004496"/>
    </source>
</evidence>
<protein>
    <recommendedName>
        <fullName evidence="12">UvrABC system protein A</fullName>
    </recommendedName>
    <alternativeName>
        <fullName evidence="13">Excinuclease ABC subunit A</fullName>
    </alternativeName>
</protein>
<sequence length="76" mass="8362">MDVGPGAGEHGGQIVASGTPKQVMNNKKSLTGQYLSGKKRIEVPEQRREVTDRKIEVKGARSNNLKGVTCHFHYLQ</sequence>
<evidence type="ECO:0000256" key="7">
    <source>
        <dbReference type="ARBA" id="ARBA00022840"/>
    </source>
</evidence>
<dbReference type="PANTHER" id="PTHR43152:SF3">
    <property type="entry name" value="UVRABC SYSTEM PROTEIN A"/>
    <property type="match status" value="1"/>
</dbReference>
<keyword evidence="5" id="KW-0227">DNA damage</keyword>
<keyword evidence="7" id="KW-0067">ATP-binding</keyword>
<keyword evidence="8" id="KW-0267">Excision nuclease</keyword>
<dbReference type="GO" id="GO:0005524">
    <property type="term" value="F:ATP binding"/>
    <property type="evidence" value="ECO:0007669"/>
    <property type="project" value="UniProtKB-KW"/>
</dbReference>
<organism evidence="15 16">
    <name type="scientific">Staphylococcus gallinarum</name>
    <dbReference type="NCBI Taxonomy" id="1293"/>
    <lineage>
        <taxon>Bacteria</taxon>
        <taxon>Bacillati</taxon>
        <taxon>Bacillota</taxon>
        <taxon>Bacilli</taxon>
        <taxon>Bacillales</taxon>
        <taxon>Staphylococcaceae</taxon>
        <taxon>Staphylococcus</taxon>
    </lineage>
</organism>
<evidence type="ECO:0000313" key="15">
    <source>
        <dbReference type="EMBL" id="SUM32004.1"/>
    </source>
</evidence>
<keyword evidence="6" id="KW-0228">DNA excision</keyword>
<evidence type="ECO:0000256" key="8">
    <source>
        <dbReference type="ARBA" id="ARBA00022881"/>
    </source>
</evidence>
<keyword evidence="2" id="KW-0963">Cytoplasm</keyword>
<evidence type="ECO:0000256" key="4">
    <source>
        <dbReference type="ARBA" id="ARBA00022741"/>
    </source>
</evidence>
<name>A0A380FFN7_STAGA</name>
<evidence type="ECO:0000256" key="9">
    <source>
        <dbReference type="ARBA" id="ARBA00023125"/>
    </source>
</evidence>
<reference evidence="15 16" key="1">
    <citation type="submission" date="2018-06" db="EMBL/GenBank/DDBJ databases">
        <authorList>
            <consortium name="Pathogen Informatics"/>
            <person name="Doyle S."/>
        </authorList>
    </citation>
    <scope>NUCLEOTIDE SEQUENCE [LARGE SCALE GENOMIC DNA]</scope>
    <source>
        <strain evidence="15 16">NCTC12195</strain>
    </source>
</reference>
<keyword evidence="10" id="KW-0234">DNA repair</keyword>
<keyword evidence="4" id="KW-0547">Nucleotide-binding</keyword>
<evidence type="ECO:0000256" key="5">
    <source>
        <dbReference type="ARBA" id="ARBA00022763"/>
    </source>
</evidence>
<dbReference type="AlphaFoldDB" id="A0A380FFN7"/>
<dbReference type="GO" id="GO:0003677">
    <property type="term" value="F:DNA binding"/>
    <property type="evidence" value="ECO:0007669"/>
    <property type="project" value="UniProtKB-KW"/>
</dbReference>
<feature type="compositionally biased region" description="Gly residues" evidence="14">
    <location>
        <begin position="1"/>
        <end position="11"/>
    </location>
</feature>
<gene>
    <name evidence="15" type="primary">uvrA_2</name>
    <name evidence="15" type="ORF">NCTC12195_01441</name>
</gene>
<evidence type="ECO:0000256" key="12">
    <source>
        <dbReference type="ARBA" id="ARBA00039316"/>
    </source>
</evidence>
<proteinExistence type="inferred from homology"/>
<dbReference type="EMBL" id="UHDK01000001">
    <property type="protein sequence ID" value="SUM32004.1"/>
    <property type="molecule type" value="Genomic_DNA"/>
</dbReference>
<evidence type="ECO:0000256" key="6">
    <source>
        <dbReference type="ARBA" id="ARBA00022769"/>
    </source>
</evidence>
<accession>A0A380FFN7</accession>
<feature type="region of interest" description="Disordered" evidence="14">
    <location>
        <begin position="1"/>
        <end position="20"/>
    </location>
</feature>
<dbReference type="InterPro" id="IPR027417">
    <property type="entry name" value="P-loop_NTPase"/>
</dbReference>
<evidence type="ECO:0000256" key="10">
    <source>
        <dbReference type="ARBA" id="ARBA00023204"/>
    </source>
</evidence>
<evidence type="ECO:0000256" key="13">
    <source>
        <dbReference type="ARBA" id="ARBA00042156"/>
    </source>
</evidence>
<dbReference type="PANTHER" id="PTHR43152">
    <property type="entry name" value="UVRABC SYSTEM PROTEIN A"/>
    <property type="match status" value="1"/>
</dbReference>
<keyword evidence="3" id="KW-0677">Repeat</keyword>
<dbReference type="GO" id="GO:0004518">
    <property type="term" value="F:nuclease activity"/>
    <property type="evidence" value="ECO:0007669"/>
    <property type="project" value="UniProtKB-KW"/>
</dbReference>
<dbReference type="Gene3D" id="3.40.50.300">
    <property type="entry name" value="P-loop containing nucleotide triphosphate hydrolases"/>
    <property type="match status" value="2"/>
</dbReference>